<feature type="transmembrane region" description="Helical" evidence="1">
    <location>
        <begin position="56"/>
        <end position="81"/>
    </location>
</feature>
<dbReference type="Proteomes" id="UP000306102">
    <property type="component" value="Unassembled WGS sequence"/>
</dbReference>
<keyword evidence="1" id="KW-0812">Transmembrane</keyword>
<dbReference type="EMBL" id="SDRB02012238">
    <property type="protein sequence ID" value="THF98322.1"/>
    <property type="molecule type" value="Genomic_DNA"/>
</dbReference>
<keyword evidence="1" id="KW-0472">Membrane</keyword>
<protein>
    <submittedName>
        <fullName evidence="2">Uncharacterized protein</fullName>
    </submittedName>
</protein>
<accession>A0A4S4D7B6</accession>
<evidence type="ECO:0000313" key="2">
    <source>
        <dbReference type="EMBL" id="THF98322.1"/>
    </source>
</evidence>
<gene>
    <name evidence="2" type="ORF">TEA_018721</name>
</gene>
<dbReference type="PANTHER" id="PTHR46996">
    <property type="entry name" value="OS05G0488500 PROTEIN"/>
    <property type="match status" value="1"/>
</dbReference>
<evidence type="ECO:0000313" key="3">
    <source>
        <dbReference type="Proteomes" id="UP000306102"/>
    </source>
</evidence>
<dbReference type="STRING" id="542762.A0A4S4D7B6"/>
<name>A0A4S4D7B6_CAMSN</name>
<reference evidence="2 3" key="1">
    <citation type="journal article" date="2018" name="Proc. Natl. Acad. Sci. U.S.A.">
        <title>Draft genome sequence of Camellia sinensis var. sinensis provides insights into the evolution of the tea genome and tea quality.</title>
        <authorList>
            <person name="Wei C."/>
            <person name="Yang H."/>
            <person name="Wang S."/>
            <person name="Zhao J."/>
            <person name="Liu C."/>
            <person name="Gao L."/>
            <person name="Xia E."/>
            <person name="Lu Y."/>
            <person name="Tai Y."/>
            <person name="She G."/>
            <person name="Sun J."/>
            <person name="Cao H."/>
            <person name="Tong W."/>
            <person name="Gao Q."/>
            <person name="Li Y."/>
            <person name="Deng W."/>
            <person name="Jiang X."/>
            <person name="Wang W."/>
            <person name="Chen Q."/>
            <person name="Zhang S."/>
            <person name="Li H."/>
            <person name="Wu J."/>
            <person name="Wang P."/>
            <person name="Li P."/>
            <person name="Shi C."/>
            <person name="Zheng F."/>
            <person name="Jian J."/>
            <person name="Huang B."/>
            <person name="Shan D."/>
            <person name="Shi M."/>
            <person name="Fang C."/>
            <person name="Yue Y."/>
            <person name="Li F."/>
            <person name="Li D."/>
            <person name="Wei S."/>
            <person name="Han B."/>
            <person name="Jiang C."/>
            <person name="Yin Y."/>
            <person name="Xia T."/>
            <person name="Zhang Z."/>
            <person name="Bennetzen J.L."/>
            <person name="Zhao S."/>
            <person name="Wan X."/>
        </authorList>
    </citation>
    <scope>NUCLEOTIDE SEQUENCE [LARGE SCALE GENOMIC DNA]</scope>
    <source>
        <strain evidence="3">cv. Shuchazao</strain>
        <tissue evidence="2">Leaf</tissue>
    </source>
</reference>
<dbReference type="AlphaFoldDB" id="A0A4S4D7B6"/>
<dbReference type="PANTHER" id="PTHR46996:SF4">
    <property type="entry name" value="RIBOSOMAL PROTEIN L34E SUPERFAMILY PROTEIN"/>
    <property type="match status" value="1"/>
</dbReference>
<feature type="transmembrane region" description="Helical" evidence="1">
    <location>
        <begin position="101"/>
        <end position="124"/>
    </location>
</feature>
<evidence type="ECO:0000256" key="1">
    <source>
        <dbReference type="SAM" id="Phobius"/>
    </source>
</evidence>
<sequence>MVCFHSSVPVDQQMGMAKSVNSTDPCSKLRNKKIPNSPNQSSIPACQQSRSAAIDVLILIAVIGALGFLIFPSIKLLIFNSVEIVETMVYVVREEVSEDPIIYGCLGLSILCAVMAVLAIAVCMSRKCGVVALSEKWKFRDQRRLERLRNSVHLLVTFHMKHIRIRTRYNAQRGMPFRINLL</sequence>
<comment type="caution">
    <text evidence="2">The sequence shown here is derived from an EMBL/GenBank/DDBJ whole genome shotgun (WGS) entry which is preliminary data.</text>
</comment>
<organism evidence="2 3">
    <name type="scientific">Camellia sinensis var. sinensis</name>
    <name type="common">China tea</name>
    <dbReference type="NCBI Taxonomy" id="542762"/>
    <lineage>
        <taxon>Eukaryota</taxon>
        <taxon>Viridiplantae</taxon>
        <taxon>Streptophyta</taxon>
        <taxon>Embryophyta</taxon>
        <taxon>Tracheophyta</taxon>
        <taxon>Spermatophyta</taxon>
        <taxon>Magnoliopsida</taxon>
        <taxon>eudicotyledons</taxon>
        <taxon>Gunneridae</taxon>
        <taxon>Pentapetalae</taxon>
        <taxon>asterids</taxon>
        <taxon>Ericales</taxon>
        <taxon>Theaceae</taxon>
        <taxon>Camellia</taxon>
    </lineage>
</organism>
<proteinExistence type="predicted"/>
<keyword evidence="3" id="KW-1185">Reference proteome</keyword>
<keyword evidence="1" id="KW-1133">Transmembrane helix</keyword>